<dbReference type="PANTHER" id="PTHR13866">
    <property type="entry name" value="SPARC OSTEONECTIN"/>
    <property type="match status" value="1"/>
</dbReference>
<keyword evidence="7" id="KW-0325">Glycoprotein</keyword>
<feature type="region of interest" description="Disordered" evidence="10">
    <location>
        <begin position="120"/>
        <end position="199"/>
    </location>
</feature>
<dbReference type="InterPro" id="IPR036058">
    <property type="entry name" value="Kazal_dom_sf"/>
</dbReference>
<feature type="domain" description="Thyroglobulin type-1" evidence="12">
    <location>
        <begin position="550"/>
        <end position="614"/>
    </location>
</feature>
<dbReference type="Pfam" id="PF10591">
    <property type="entry name" value="SPARC_Ca_bdg"/>
    <property type="match status" value="1"/>
</dbReference>
<dbReference type="FunFam" id="1.10.238.10:FF:000246">
    <property type="entry name" value="Uncharacterized protein, isoform C"/>
    <property type="match status" value="1"/>
</dbReference>
<dbReference type="SMART" id="SM00211">
    <property type="entry name" value="TY"/>
    <property type="match status" value="1"/>
</dbReference>
<feature type="region of interest" description="Disordered" evidence="10">
    <location>
        <begin position="212"/>
        <end position="238"/>
    </location>
</feature>
<evidence type="ECO:0000256" key="8">
    <source>
        <dbReference type="ARBA" id="ARBA00023207"/>
    </source>
</evidence>
<evidence type="ECO:0000256" key="11">
    <source>
        <dbReference type="SAM" id="SignalP"/>
    </source>
</evidence>
<dbReference type="SUPFAM" id="SSF47473">
    <property type="entry name" value="EF-hand"/>
    <property type="match status" value="1"/>
</dbReference>
<comment type="caution">
    <text evidence="9">Lacks conserved residue(s) required for the propagation of feature annotation.</text>
</comment>
<feature type="region of interest" description="Disordered" evidence="10">
    <location>
        <begin position="623"/>
        <end position="649"/>
    </location>
</feature>
<feature type="compositionally biased region" description="Acidic residues" evidence="10">
    <location>
        <begin position="626"/>
        <end position="639"/>
    </location>
</feature>
<feature type="disulfide bond" evidence="9">
    <location>
        <begin position="586"/>
        <end position="593"/>
    </location>
</feature>
<evidence type="ECO:0000256" key="5">
    <source>
        <dbReference type="ARBA" id="ARBA00022974"/>
    </source>
</evidence>
<keyword evidence="2" id="KW-0964">Secreted</keyword>
<evidence type="ECO:0000256" key="7">
    <source>
        <dbReference type="ARBA" id="ARBA00023180"/>
    </source>
</evidence>
<keyword evidence="15" id="KW-1185">Reference proteome</keyword>
<keyword evidence="4" id="KW-0106">Calcium</keyword>
<evidence type="ECO:0000259" key="13">
    <source>
        <dbReference type="PROSITE" id="PS51465"/>
    </source>
</evidence>
<dbReference type="GO" id="GO:0005615">
    <property type="term" value="C:extracellular space"/>
    <property type="evidence" value="ECO:0007669"/>
    <property type="project" value="TreeGrafter"/>
</dbReference>
<dbReference type="InterPro" id="IPR011992">
    <property type="entry name" value="EF-hand-dom_pair"/>
</dbReference>
<proteinExistence type="predicted"/>
<feature type="compositionally biased region" description="Low complexity" evidence="10">
    <location>
        <begin position="146"/>
        <end position="180"/>
    </location>
</feature>
<dbReference type="AlphaFoldDB" id="A0AAD4KCM5"/>
<evidence type="ECO:0000259" key="12">
    <source>
        <dbReference type="PROSITE" id="PS51162"/>
    </source>
</evidence>
<dbReference type="CDD" id="cd16232">
    <property type="entry name" value="EFh_SPARC_TICN"/>
    <property type="match status" value="1"/>
</dbReference>
<dbReference type="InterPro" id="IPR036857">
    <property type="entry name" value="Thyroglobulin_1_sf"/>
</dbReference>
<dbReference type="Pfam" id="PF07648">
    <property type="entry name" value="Kazal_2"/>
    <property type="match status" value="1"/>
</dbReference>
<dbReference type="Pfam" id="PF00086">
    <property type="entry name" value="Thyroglobulin_1"/>
    <property type="match status" value="1"/>
</dbReference>
<evidence type="ECO:0000256" key="1">
    <source>
        <dbReference type="ARBA" id="ARBA00004613"/>
    </source>
</evidence>
<dbReference type="GO" id="GO:0005509">
    <property type="term" value="F:calcium ion binding"/>
    <property type="evidence" value="ECO:0007669"/>
    <property type="project" value="InterPro"/>
</dbReference>
<dbReference type="Gene3D" id="1.10.238.10">
    <property type="entry name" value="EF-hand"/>
    <property type="match status" value="1"/>
</dbReference>
<feature type="domain" description="Kazal-like" evidence="13">
    <location>
        <begin position="235"/>
        <end position="286"/>
    </location>
</feature>
<feature type="compositionally biased region" description="Low complexity" evidence="10">
    <location>
        <begin position="640"/>
        <end position="649"/>
    </location>
</feature>
<evidence type="ECO:0000256" key="4">
    <source>
        <dbReference type="ARBA" id="ARBA00022837"/>
    </source>
</evidence>
<name>A0AAD4KCM5_9MUSC</name>
<dbReference type="InterPro" id="IPR000716">
    <property type="entry name" value="Thyroglobulin_1"/>
</dbReference>
<evidence type="ECO:0000313" key="14">
    <source>
        <dbReference type="EMBL" id="KAH8388479.1"/>
    </source>
</evidence>
<feature type="chain" id="PRO_5042204562" description="Proteoglycan Cow" evidence="11">
    <location>
        <begin position="30"/>
        <end position="649"/>
    </location>
</feature>
<dbReference type="PROSITE" id="PS00484">
    <property type="entry name" value="THYROGLOBULIN_1_1"/>
    <property type="match status" value="1"/>
</dbReference>
<evidence type="ECO:0000313" key="15">
    <source>
        <dbReference type="Proteomes" id="UP001200034"/>
    </source>
</evidence>
<reference evidence="14" key="1">
    <citation type="journal article" date="2021" name="Mol. Ecol. Resour.">
        <title>Phylogenomic analyses of the genus Drosophila reveals genomic signals of climate adaptation.</title>
        <authorList>
            <person name="Li F."/>
            <person name="Rane R.V."/>
            <person name="Luria V."/>
            <person name="Xiong Z."/>
            <person name="Chen J."/>
            <person name="Li Z."/>
            <person name="Catullo R.A."/>
            <person name="Griffin P.C."/>
            <person name="Schiffer M."/>
            <person name="Pearce S."/>
            <person name="Lee S.F."/>
            <person name="McElroy K."/>
            <person name="Stocker A."/>
            <person name="Shirriffs J."/>
            <person name="Cockerell F."/>
            <person name="Coppin C."/>
            <person name="Sgro C.M."/>
            <person name="Karger A."/>
            <person name="Cain J.W."/>
            <person name="Weber J.A."/>
            <person name="Santpere G."/>
            <person name="Kirschner M.W."/>
            <person name="Hoffmann A.A."/>
            <person name="Oakeshott J.G."/>
            <person name="Zhang G."/>
        </authorList>
    </citation>
    <scope>NUCLEOTIDE SEQUENCE</scope>
    <source>
        <strain evidence="14">BGI-SZ-2011g</strain>
    </source>
</reference>
<evidence type="ECO:0000256" key="6">
    <source>
        <dbReference type="ARBA" id="ARBA00023157"/>
    </source>
</evidence>
<feature type="compositionally biased region" description="Acidic residues" evidence="10">
    <location>
        <begin position="181"/>
        <end position="199"/>
    </location>
</feature>
<feature type="compositionally biased region" description="Low complexity" evidence="10">
    <location>
        <begin position="212"/>
        <end position="231"/>
    </location>
</feature>
<evidence type="ECO:0000256" key="9">
    <source>
        <dbReference type="PROSITE-ProRule" id="PRU00500"/>
    </source>
</evidence>
<gene>
    <name evidence="14" type="ORF">KR093_007632</name>
</gene>
<keyword evidence="3 11" id="KW-0732">Signal</keyword>
<dbReference type="CDD" id="cd00191">
    <property type="entry name" value="TY"/>
    <property type="match status" value="1"/>
</dbReference>
<dbReference type="GO" id="GO:0005518">
    <property type="term" value="F:collagen binding"/>
    <property type="evidence" value="ECO:0007669"/>
    <property type="project" value="TreeGrafter"/>
</dbReference>
<keyword evidence="8" id="KW-0357">Heparan sulfate</keyword>
<comment type="caution">
    <text evidence="14">The sequence shown here is derived from an EMBL/GenBank/DDBJ whole genome shotgun (WGS) entry which is preliminary data.</text>
</comment>
<evidence type="ECO:0000256" key="3">
    <source>
        <dbReference type="ARBA" id="ARBA00022729"/>
    </source>
</evidence>
<dbReference type="EMBL" id="JAJJHW010000014">
    <property type="protein sequence ID" value="KAH8388479.1"/>
    <property type="molecule type" value="Genomic_DNA"/>
</dbReference>
<keyword evidence="5" id="KW-0654">Proteoglycan</keyword>
<keyword evidence="6 9" id="KW-1015">Disulfide bond</keyword>
<dbReference type="Proteomes" id="UP001200034">
    <property type="component" value="Unassembled WGS sequence"/>
</dbReference>
<dbReference type="InterPro" id="IPR002350">
    <property type="entry name" value="Kazal_dom"/>
</dbReference>
<dbReference type="CDD" id="cd00104">
    <property type="entry name" value="KAZAL_FS"/>
    <property type="match status" value="1"/>
</dbReference>
<organism evidence="14 15">
    <name type="scientific">Drosophila rubida</name>
    <dbReference type="NCBI Taxonomy" id="30044"/>
    <lineage>
        <taxon>Eukaryota</taxon>
        <taxon>Metazoa</taxon>
        <taxon>Ecdysozoa</taxon>
        <taxon>Arthropoda</taxon>
        <taxon>Hexapoda</taxon>
        <taxon>Insecta</taxon>
        <taxon>Pterygota</taxon>
        <taxon>Neoptera</taxon>
        <taxon>Endopterygota</taxon>
        <taxon>Diptera</taxon>
        <taxon>Brachycera</taxon>
        <taxon>Muscomorpha</taxon>
        <taxon>Ephydroidea</taxon>
        <taxon>Drosophilidae</taxon>
        <taxon>Drosophila</taxon>
    </lineage>
</organism>
<feature type="compositionally biased region" description="Acidic residues" evidence="10">
    <location>
        <begin position="130"/>
        <end position="145"/>
    </location>
</feature>
<dbReference type="Gene3D" id="3.30.60.30">
    <property type="match status" value="1"/>
</dbReference>
<feature type="signal peptide" evidence="11">
    <location>
        <begin position="1"/>
        <end position="29"/>
    </location>
</feature>
<dbReference type="PROSITE" id="PS51257">
    <property type="entry name" value="PROKAR_LIPOPROTEIN"/>
    <property type="match status" value="1"/>
</dbReference>
<evidence type="ECO:0000256" key="10">
    <source>
        <dbReference type="SAM" id="MobiDB-lite"/>
    </source>
</evidence>
<accession>A0AAD4KCM5</accession>
<dbReference type="InterPro" id="IPR018247">
    <property type="entry name" value="EF_Hand_1_Ca_BS"/>
</dbReference>
<evidence type="ECO:0000256" key="2">
    <source>
        <dbReference type="ARBA" id="ARBA00022525"/>
    </source>
</evidence>
<sequence>MKRLRLPLIASVCLALVLMSSCLLGGAEAKKKKYVGETGGDFEFIDEINKNTQQNNKNVGEHKRWIHDPSSDLCRPLNCKKREICLLEDEFSAVCVSKKELHKNRDEIITKAKYLEEEAKRRVNQQDNNDSQDVEDINNDDEDNSSDGSISTSSNTNSNGNNNGNSNLNNNANNNVQGNEENNDDEDKSLSLGDDDESKEDDVFYENNIAASDKQQQQQQQQQLQKPAAAQQDDDEELDNCKPCPVAKPTFLCGADNRTYSSLCRLDYHNCIHSTTIRIACKGFCPCKENTDGKRLQRLGERGGYNSKYNNKKLNIDQQQQQQLQQQQQQQQAYKDSSNNNIMMNSGNVMGSNNNDFNTIMNDKEDNNRHFNHINAQYTFTPEEIKYDNKHYKYLKYTAYKKDAKYQEEKHKMRNYNENEVVEKQPQKYSKNNNVNGYPSKSAECKPQQLTAIGNRLLDWFSVIMADSKKRRQHSQKSKAHFPPACKTEAKWMFGHLDLNNDGLLSLQEMYDLEHDQNERCIKPFIDTCDLDQDSAINTREWCRCFEKTDRPCAAVRRRIAGDFAGEIGAYAPDCDVQGFYKPTQCHNSVGVCWCVDKHGVEFANTRTRGKPNCESVVNNAASLTSDDEDEGADDEDSAEGSADQMLVF</sequence>
<dbReference type="SUPFAM" id="SSF57610">
    <property type="entry name" value="Thyroglobulin type-1 domain"/>
    <property type="match status" value="1"/>
</dbReference>
<protein>
    <recommendedName>
        <fullName evidence="16">Proteoglycan Cow</fullName>
    </recommendedName>
</protein>
<dbReference type="PROSITE" id="PS51162">
    <property type="entry name" value="THYROGLOBULIN_1_2"/>
    <property type="match status" value="1"/>
</dbReference>
<feature type="region of interest" description="Disordered" evidence="10">
    <location>
        <begin position="321"/>
        <end position="346"/>
    </location>
</feature>
<dbReference type="PROSITE" id="PS51465">
    <property type="entry name" value="KAZAL_2"/>
    <property type="match status" value="1"/>
</dbReference>
<comment type="subcellular location">
    <subcellularLocation>
        <location evidence="1">Secreted</location>
    </subcellularLocation>
</comment>
<dbReference type="GO" id="GO:0050840">
    <property type="term" value="F:extracellular matrix binding"/>
    <property type="evidence" value="ECO:0007669"/>
    <property type="project" value="TreeGrafter"/>
</dbReference>
<dbReference type="SUPFAM" id="SSF100895">
    <property type="entry name" value="Kazal-type serine protease inhibitors"/>
    <property type="match status" value="1"/>
</dbReference>
<dbReference type="PANTHER" id="PTHR13866:SF30">
    <property type="match status" value="1"/>
</dbReference>
<dbReference type="SMART" id="SM00280">
    <property type="entry name" value="KAZAL"/>
    <property type="match status" value="1"/>
</dbReference>
<evidence type="ECO:0008006" key="16">
    <source>
        <dbReference type="Google" id="ProtNLM"/>
    </source>
</evidence>
<dbReference type="PROSITE" id="PS00018">
    <property type="entry name" value="EF_HAND_1"/>
    <property type="match status" value="1"/>
</dbReference>
<dbReference type="InterPro" id="IPR019577">
    <property type="entry name" value="SPARC/Testican_Ca-bd-dom"/>
</dbReference>